<feature type="domain" description="DUF2229" evidence="6">
    <location>
        <begin position="675"/>
        <end position="894"/>
    </location>
</feature>
<evidence type="ECO:0000313" key="7">
    <source>
        <dbReference type="EMBL" id="QSX08949.1"/>
    </source>
</evidence>
<proteinExistence type="predicted"/>
<dbReference type="InterPro" id="IPR008275">
    <property type="entry name" value="CoA_E_activase_dom"/>
</dbReference>
<evidence type="ECO:0000256" key="2">
    <source>
        <dbReference type="ARBA" id="ARBA00022723"/>
    </source>
</evidence>
<gene>
    <name evidence="7" type="ORF">J0B03_02390</name>
</gene>
<protein>
    <submittedName>
        <fullName evidence="7">2-hydroxyacyl-CoA dehydratase</fullName>
    </submittedName>
</protein>
<name>A0A975AIR6_9FIRM</name>
<dbReference type="InterPro" id="IPR051805">
    <property type="entry name" value="Dehydratase_Activator_Redct"/>
</dbReference>
<evidence type="ECO:0000256" key="3">
    <source>
        <dbReference type="ARBA" id="ARBA00023004"/>
    </source>
</evidence>
<dbReference type="Proteomes" id="UP000663499">
    <property type="component" value="Chromosome"/>
</dbReference>
<dbReference type="InterPro" id="IPR018709">
    <property type="entry name" value="CoA_activase_DUF2229"/>
</dbReference>
<reference evidence="7" key="1">
    <citation type="submission" date="2021-03" db="EMBL/GenBank/DDBJ databases">
        <title>Alkalibacter marinus sp. nov., isolated from tidal flat sediment.</title>
        <authorList>
            <person name="Namirimu T."/>
            <person name="Yang J.-A."/>
            <person name="Yang S.-H."/>
            <person name="Kim Y.-J."/>
            <person name="Kwon K.K."/>
        </authorList>
    </citation>
    <scope>NUCLEOTIDE SEQUENCE</scope>
    <source>
        <strain evidence="7">ES005</strain>
    </source>
</reference>
<feature type="domain" description="ATPase BadF/BadG/BcrA/BcrD type" evidence="5">
    <location>
        <begin position="324"/>
        <end position="578"/>
    </location>
</feature>
<dbReference type="GO" id="GO:0051536">
    <property type="term" value="F:iron-sulfur cluster binding"/>
    <property type="evidence" value="ECO:0007669"/>
    <property type="project" value="UniProtKB-KW"/>
</dbReference>
<dbReference type="RefSeq" id="WP_207300290.1">
    <property type="nucleotide sequence ID" value="NZ_CP071444.1"/>
</dbReference>
<evidence type="ECO:0000256" key="1">
    <source>
        <dbReference type="ARBA" id="ARBA00001966"/>
    </source>
</evidence>
<dbReference type="PANTHER" id="PTHR32329:SF4">
    <property type="entry name" value="ACTIVATOR OF 2-HYDROXYACYL-COA DEHYDRATASE"/>
    <property type="match status" value="1"/>
</dbReference>
<keyword evidence="8" id="KW-1185">Reference proteome</keyword>
<dbReference type="Gene3D" id="3.30.420.40">
    <property type="match status" value="4"/>
</dbReference>
<evidence type="ECO:0000259" key="5">
    <source>
        <dbReference type="Pfam" id="PF01869"/>
    </source>
</evidence>
<evidence type="ECO:0000313" key="8">
    <source>
        <dbReference type="Proteomes" id="UP000663499"/>
    </source>
</evidence>
<dbReference type="PANTHER" id="PTHR32329">
    <property type="entry name" value="BIFUNCTIONAL PROTEIN [INCLUDES 2-HYDROXYACYL-COA DEHYDRATASE (N-TER) AND ITS ACTIVATOR DOMAIN (C_TERM)-RELATED"/>
    <property type="match status" value="1"/>
</dbReference>
<comment type="cofactor">
    <cofactor evidence="1">
        <name>[4Fe-4S] cluster</name>
        <dbReference type="ChEBI" id="CHEBI:49883"/>
    </cofactor>
</comment>
<organism evidence="7 8">
    <name type="scientific">Alkalibacter rhizosphaerae</name>
    <dbReference type="NCBI Taxonomy" id="2815577"/>
    <lineage>
        <taxon>Bacteria</taxon>
        <taxon>Bacillati</taxon>
        <taxon>Bacillota</taxon>
        <taxon>Clostridia</taxon>
        <taxon>Eubacteriales</taxon>
        <taxon>Eubacteriaceae</taxon>
        <taxon>Alkalibacter</taxon>
    </lineage>
</organism>
<dbReference type="SUPFAM" id="SSF53067">
    <property type="entry name" value="Actin-like ATPase domain"/>
    <property type="match status" value="2"/>
</dbReference>
<dbReference type="InterPro" id="IPR043129">
    <property type="entry name" value="ATPase_NBD"/>
</dbReference>
<dbReference type="NCBIfam" id="TIGR00241">
    <property type="entry name" value="CoA_E_activ"/>
    <property type="match status" value="1"/>
</dbReference>
<keyword evidence="3" id="KW-0408">Iron</keyword>
<keyword evidence="4" id="KW-0411">Iron-sulfur</keyword>
<dbReference type="CDD" id="cd24034">
    <property type="entry name" value="ASKHA_NBD_O66634-like_rpt1"/>
    <property type="match status" value="1"/>
</dbReference>
<dbReference type="Pfam" id="PF09989">
    <property type="entry name" value="DUF2229"/>
    <property type="match status" value="1"/>
</dbReference>
<evidence type="ECO:0000256" key="4">
    <source>
        <dbReference type="ARBA" id="ARBA00023014"/>
    </source>
</evidence>
<keyword evidence="2" id="KW-0479">Metal-binding</keyword>
<dbReference type="EMBL" id="CP071444">
    <property type="protein sequence ID" value="QSX08949.1"/>
    <property type="molecule type" value="Genomic_DNA"/>
</dbReference>
<accession>A0A975AIR6</accession>
<evidence type="ECO:0000259" key="6">
    <source>
        <dbReference type="Pfam" id="PF09989"/>
    </source>
</evidence>
<sequence>MSKNSYFNMGLDVGSTTVKLVILDKGKIIYSTYKRHLSNIKSTIKDIIEEAHDQVGDISIKASITGSGGLSVSKWLGVKFVQEVIASTLAVETTIPDTDVVIELGGEDAKITFFGTSIEQRMNGTCAGGTGAFIDQMASLLECDAAGLNTLAKDYGVLYPIASRCGVFAKTDVQPLLNEGAKKEDIAASVFQAVVNQTISGLACGKPIKGNIAFLGGPLYFLSELRQRFIETLDLSEDQIRFPDNSQLFVALGAAYDSEENTEIVSFEGLLEKTRQMGDLQLKEVHRMPPLFADDLELEEFRARHRKEQVKRQELSSYQGKAFLGIDAGSTTSKAALIGEDGQILYTYYSGNQGSPLNQARTILAEVYDLLPVDVQIVHSAVTGYGEALIKSALKLDVGEIETMAHYKGAKYFQPEVDFILDIGGQDMKCMKIVDGVIDNIVLNEACSSGCGSFLETFAKSLGMNVEEFAEAALTAAQPVDLGTRCTVFMNSRVKQAQKEGATVGEISAGLSYSVIKNALQKVIKIRNVDELGDKIVVQGGTFYSDAVLRAMELVSERTVIRPDISGIMGAFGAALIAMERYEGTGVSTMLSAEELKDFTVDISFGRCKRCTNNCLLTINKFQDGHRFISGNRCEKGLGIIGESKKITLPDMYEYKINKLSSYDKLPPLENAVGTVGIPRALNMYENFPFWVTFFRSLGYNVKASPHSSKEIFEMGMDTIPSESVCYPAKLVHGHIASLLKDDLDMVFYPCIPYEEKEFEGADNSYSCPIVTSYPETIKHNMDAIKTSKSEYVNFFVTLENKEQANKKLIREFVGRGFTEELVTKACKQAWEERENFRKDIQKKGEETLEFIKEHQLKGIVLAGRPYHVDPEIHHGIPDLIKDLGMAVLTEDSVSHLGVIKDSLRVLDQWKYHTRLYAAAEFASRNENLEFVQLTSFGCGIDAVTSDQAQELLKEKGRIYTLVKIDEGNNLGAIRIRLRSLKAAMDDRFNNNYVLKEQPRVIQYPEFTKQMRKDHVILIPQMSPIHFEFIEDAMGKSGYRVEVLPEVDNRAIDEGLKSVNNDACYPTILVVGQMMNALKSGKYDLNNVSLVMSQTGGPCRASNYVGILRKALQDAGMGHIPVISANLTGLESNPGFKLTLPLVNRAIMAMIYGDLFQRVVYRCRPYEQVPGSVDRLHRKWAAVAKQNIRKGNLVEFKKTIQKIVREFDQIPLIEKQKPRVGIVGEILVKYHPTANNNIIKVLEEEGAEVVVPDILDFFLYCAYNSVYKHNASIGSSKKSKTNSNRFIGLIEWYRKAMKNALLKSERFRAPSEITHKASLAQKLIDLGNQGGEGWFLTGEMVELIEDGIENIVLVQPFACLPNHVMGKGMMKPIREEYPYANIAAIDYDPGASEVNQLNRIKLMLAVANKNIKKKNDKKVKEAKV</sequence>
<dbReference type="KEGG" id="alka:J0B03_02390"/>
<feature type="domain" description="ATPase BadF/BadG/BcrA/BcrD type" evidence="5">
    <location>
        <begin position="10"/>
        <end position="254"/>
    </location>
</feature>
<dbReference type="InterPro" id="IPR002731">
    <property type="entry name" value="ATPase_BadF"/>
</dbReference>
<dbReference type="GO" id="GO:0046872">
    <property type="term" value="F:metal ion binding"/>
    <property type="evidence" value="ECO:0007669"/>
    <property type="project" value="UniProtKB-KW"/>
</dbReference>
<dbReference type="Pfam" id="PF01869">
    <property type="entry name" value="BcrAD_BadFG"/>
    <property type="match status" value="2"/>
</dbReference>
<dbReference type="CDD" id="cd24035">
    <property type="entry name" value="ASKHA_NBD_O66634-like_rpt2"/>
    <property type="match status" value="1"/>
</dbReference>